<reference evidence="4 7" key="2">
    <citation type="submission" date="2024-07" db="EMBL/GenBank/DDBJ databases">
        <authorList>
            <person name="Akdeniz Z."/>
        </authorList>
    </citation>
    <scope>NUCLEOTIDE SEQUENCE [LARGE SCALE GENOMIC DNA]</scope>
</reference>
<evidence type="ECO:0000313" key="4">
    <source>
        <dbReference type="EMBL" id="CAL6014233.1"/>
    </source>
</evidence>
<dbReference type="EMBL" id="CATOUU010000074">
    <property type="protein sequence ID" value="CAI9915467.1"/>
    <property type="molecule type" value="Genomic_DNA"/>
</dbReference>
<accession>A0AA86PYI1</accession>
<evidence type="ECO:0000313" key="3">
    <source>
        <dbReference type="EMBL" id="CAI9943307.1"/>
    </source>
</evidence>
<keyword evidence="7" id="KW-1185">Reference proteome</keyword>
<comment type="caution">
    <text evidence="3">The sequence shown here is derived from an EMBL/GenBank/DDBJ whole genome shotgun (WGS) entry which is preliminary data.</text>
</comment>
<dbReference type="EMBL" id="CAXDID020000070">
    <property type="protein sequence ID" value="CAL6014233.1"/>
    <property type="molecule type" value="Genomic_DNA"/>
</dbReference>
<gene>
    <name evidence="4" type="ORF">HINF_LOCUS24172</name>
    <name evidence="2" type="ORF">HINF_LOCUS26302</name>
    <name evidence="3" type="ORF">HINF_LOCUS30952</name>
    <name evidence="1" type="ORF">HINF_LOCUS3112</name>
    <name evidence="5" type="ORF">HINF_LOCUS38645</name>
    <name evidence="6" type="ORF">HINF_LOCUS58693</name>
</gene>
<dbReference type="Proteomes" id="UP001642409">
    <property type="component" value="Unassembled WGS sequence"/>
</dbReference>
<evidence type="ECO:0000313" key="2">
    <source>
        <dbReference type="EMBL" id="CAI9938657.1"/>
    </source>
</evidence>
<sequence length="125" mass="14979">MNLCTLRQKRMFGGVFVTTAFYQVQNNCIVLHYFDKNRKVEFYYALDQLEVVEKENIDVLVDLKNGIEIERNRSTEVQSLEQEYSQQDDIYFDFEPSVYKMYFEESPSFEKESYKSPGTLRYLSE</sequence>
<name>A0AA86PYI1_9EUKA</name>
<dbReference type="EMBL" id="CAXDID020000331">
    <property type="protein sequence ID" value="CAL6077997.1"/>
    <property type="molecule type" value="Genomic_DNA"/>
</dbReference>
<evidence type="ECO:0000313" key="6">
    <source>
        <dbReference type="EMBL" id="CAL6077997.1"/>
    </source>
</evidence>
<dbReference type="EMBL" id="CATOUU010000714">
    <property type="protein sequence ID" value="CAI9943307.1"/>
    <property type="molecule type" value="Genomic_DNA"/>
</dbReference>
<organism evidence="3">
    <name type="scientific">Hexamita inflata</name>
    <dbReference type="NCBI Taxonomy" id="28002"/>
    <lineage>
        <taxon>Eukaryota</taxon>
        <taxon>Metamonada</taxon>
        <taxon>Diplomonadida</taxon>
        <taxon>Hexamitidae</taxon>
        <taxon>Hexamitinae</taxon>
        <taxon>Hexamita</taxon>
    </lineage>
</organism>
<reference evidence="3" key="1">
    <citation type="submission" date="2023-06" db="EMBL/GenBank/DDBJ databases">
        <authorList>
            <person name="Kurt Z."/>
        </authorList>
    </citation>
    <scope>NUCLEOTIDE SEQUENCE</scope>
</reference>
<evidence type="ECO:0000313" key="5">
    <source>
        <dbReference type="EMBL" id="CAL6040992.1"/>
    </source>
</evidence>
<dbReference type="AlphaFoldDB" id="A0AA86PYI1"/>
<evidence type="ECO:0000313" key="7">
    <source>
        <dbReference type="Proteomes" id="UP001642409"/>
    </source>
</evidence>
<evidence type="ECO:0000313" key="1">
    <source>
        <dbReference type="EMBL" id="CAI9915467.1"/>
    </source>
</evidence>
<dbReference type="EMBL" id="CATOUU010000656">
    <property type="protein sequence ID" value="CAI9938657.1"/>
    <property type="molecule type" value="Genomic_DNA"/>
</dbReference>
<proteinExistence type="predicted"/>
<protein>
    <submittedName>
        <fullName evidence="4">Hypothetical_protein</fullName>
    </submittedName>
</protein>
<dbReference type="EMBL" id="CAXDID020000147">
    <property type="protein sequence ID" value="CAL6040992.1"/>
    <property type="molecule type" value="Genomic_DNA"/>
</dbReference>